<comment type="caution">
    <text evidence="1">The sequence shown here is derived from an EMBL/GenBank/DDBJ whole genome shotgun (WGS) entry which is preliminary data.</text>
</comment>
<organism evidence="1 2">
    <name type="scientific">Candidatus Nitrosotenuis uzonensis</name>
    <dbReference type="NCBI Taxonomy" id="1407055"/>
    <lineage>
        <taxon>Archaea</taxon>
        <taxon>Nitrososphaerota</taxon>
        <taxon>Candidatus Nitrosotenuis</taxon>
    </lineage>
</organism>
<protein>
    <submittedName>
        <fullName evidence="1">Uncharacterized protein</fullName>
    </submittedName>
</protein>
<name>A0A812F4W8_9ARCH</name>
<dbReference type="EMBL" id="CAJNAQ010000005">
    <property type="protein sequence ID" value="CAE6497771.1"/>
    <property type="molecule type" value="Genomic_DNA"/>
</dbReference>
<accession>A0A812F4W8</accession>
<sequence length="115" mass="12935">MDEYKQRVRKLKLMSDSLRRRTSIYSQISDIDKKDSARSLKALRKAPDPGGKMQKIGFIIFWVPEPTGISNAIGAPMILAGKYLQKKYNGATLKDIASEAKNHNYTVTSFKDAVL</sequence>
<gene>
    <name evidence="1" type="ORF">NUZ5A_50707</name>
</gene>
<reference evidence="1" key="1">
    <citation type="submission" date="2021-02" db="EMBL/GenBank/DDBJ databases">
        <authorList>
            <person name="Han P."/>
        </authorList>
    </citation>
    <scope>NUCLEOTIDE SEQUENCE</scope>
    <source>
        <strain evidence="1">Candidatus Nitrosotenuis uzonensis 5A</strain>
    </source>
</reference>
<proteinExistence type="predicted"/>
<dbReference type="Proteomes" id="UP000655759">
    <property type="component" value="Unassembled WGS sequence"/>
</dbReference>
<dbReference type="AlphaFoldDB" id="A0A812F4W8"/>
<dbReference type="RefSeq" id="WP_239654935.1">
    <property type="nucleotide sequence ID" value="NZ_CAJNAQ010000005.1"/>
</dbReference>
<evidence type="ECO:0000313" key="2">
    <source>
        <dbReference type="Proteomes" id="UP000655759"/>
    </source>
</evidence>
<evidence type="ECO:0000313" key="1">
    <source>
        <dbReference type="EMBL" id="CAE6497771.1"/>
    </source>
</evidence>